<dbReference type="InterPro" id="IPR019734">
    <property type="entry name" value="TPR_rpt"/>
</dbReference>
<proteinExistence type="predicted"/>
<organism evidence="1 2">
    <name type="scientific">Winogradskyella psychrotolerans RS-3</name>
    <dbReference type="NCBI Taxonomy" id="641526"/>
    <lineage>
        <taxon>Bacteria</taxon>
        <taxon>Pseudomonadati</taxon>
        <taxon>Bacteroidota</taxon>
        <taxon>Flavobacteriia</taxon>
        <taxon>Flavobacteriales</taxon>
        <taxon>Flavobacteriaceae</taxon>
        <taxon>Winogradskyella</taxon>
    </lineage>
</organism>
<name>S7XD65_9FLAO</name>
<dbReference type="InterPro" id="IPR011990">
    <property type="entry name" value="TPR-like_helical_dom_sf"/>
</dbReference>
<dbReference type="SUPFAM" id="SSF48452">
    <property type="entry name" value="TPR-like"/>
    <property type="match status" value="1"/>
</dbReference>
<accession>S7XD65</accession>
<evidence type="ECO:0000313" key="1">
    <source>
        <dbReference type="EMBL" id="EPR73953.1"/>
    </source>
</evidence>
<dbReference type="RefSeq" id="WP_020895493.1">
    <property type="nucleotide sequence ID" value="NZ_ATMR01000077.1"/>
</dbReference>
<dbReference type="Proteomes" id="UP000014962">
    <property type="component" value="Unassembled WGS sequence"/>
</dbReference>
<dbReference type="AlphaFoldDB" id="S7XD65"/>
<comment type="caution">
    <text evidence="1">The sequence shown here is derived from an EMBL/GenBank/DDBJ whole genome shotgun (WGS) entry which is preliminary data.</text>
</comment>
<dbReference type="eggNOG" id="ENOG50329MB">
    <property type="taxonomic scope" value="Bacteria"/>
</dbReference>
<keyword evidence="2" id="KW-1185">Reference proteome</keyword>
<dbReference type="EMBL" id="ATMR01000077">
    <property type="protein sequence ID" value="EPR73953.1"/>
    <property type="molecule type" value="Genomic_DNA"/>
</dbReference>
<dbReference type="OrthoDB" id="1523318at2"/>
<dbReference type="Gene3D" id="1.25.40.10">
    <property type="entry name" value="Tetratricopeptide repeat domain"/>
    <property type="match status" value="1"/>
</dbReference>
<dbReference type="SMART" id="SM00028">
    <property type="entry name" value="TPR"/>
    <property type="match status" value="3"/>
</dbReference>
<protein>
    <submittedName>
        <fullName evidence="1">Tetratricopeptide TPR_4</fullName>
    </submittedName>
</protein>
<gene>
    <name evidence="1" type="ORF">ADIWIN_1123</name>
</gene>
<sequence length="294" mass="34428">MKKKLRIKRLNHTVFFSTVLLKIIVFAVVFTCLSTKAFAHGDLTKQILKKTEEISKSPNNFELYYQRGLLYQQHVEYPKAMEDYLKSQALGNTDSVLQYRIAELNYLSEDYNNALNSITVYLDIIPTDVKAKKLEAQILFHLKSYQESLSAYQYVIEHMEDIRPEDILEFTDIILAENNENYAQAIETIEVGLGKLGSNTIALQLKKLEYLKESDDIEKALQQYDYFIVEYKRKEFWYYKKANYLVEQNRTEEANIALKQATIAIDQLDAKFKKMESIIELEDKIKHLENSLNN</sequence>
<dbReference type="STRING" id="641526.ADIWIN_1123"/>
<evidence type="ECO:0000313" key="2">
    <source>
        <dbReference type="Proteomes" id="UP000014962"/>
    </source>
</evidence>
<reference evidence="1 2" key="1">
    <citation type="journal article" date="2013" name="Genome Announc.">
        <title>Draft Genome Sequence of Winogradskyella psychrotolerans RS-3T, Isolated from the Marine Transect of Kongsfjorden, Ny-Alesund, Svalbard, Arctic Ocean.</title>
        <authorList>
            <person name="Kumar Pinnaka A."/>
            <person name="Ara S."/>
            <person name="Singh A."/>
            <person name="Shivaji S."/>
        </authorList>
    </citation>
    <scope>NUCLEOTIDE SEQUENCE [LARGE SCALE GENOMIC DNA]</scope>
    <source>
        <strain evidence="1 2">RS-3</strain>
    </source>
</reference>